<dbReference type="InterPro" id="IPR002156">
    <property type="entry name" value="RNaseH_domain"/>
</dbReference>
<dbReference type="InterPro" id="IPR053151">
    <property type="entry name" value="RNase_H-like"/>
</dbReference>
<gene>
    <name evidence="3" type="ORF">L195_g047965</name>
</gene>
<dbReference type="PANTHER" id="PTHR47723">
    <property type="entry name" value="OS05G0353850 PROTEIN"/>
    <property type="match status" value="1"/>
</dbReference>
<dbReference type="PANTHER" id="PTHR47723:SF19">
    <property type="entry name" value="POLYNUCLEOTIDYL TRANSFERASE, RIBONUCLEASE H-LIKE SUPERFAMILY PROTEIN"/>
    <property type="match status" value="1"/>
</dbReference>
<dbReference type="Gene3D" id="3.30.420.10">
    <property type="entry name" value="Ribonuclease H-like superfamily/Ribonuclease H"/>
    <property type="match status" value="1"/>
</dbReference>
<feature type="domain" description="RNase H type-1" evidence="2">
    <location>
        <begin position="100"/>
        <end position="160"/>
    </location>
</feature>
<name>A0A2K3JJY4_TRIPR</name>
<accession>A0A2K3JJY4</accession>
<evidence type="ECO:0000256" key="1">
    <source>
        <dbReference type="SAM" id="SignalP"/>
    </source>
</evidence>
<dbReference type="GO" id="GO:0003676">
    <property type="term" value="F:nucleic acid binding"/>
    <property type="evidence" value="ECO:0007669"/>
    <property type="project" value="InterPro"/>
</dbReference>
<comment type="caution">
    <text evidence="3">The sequence shown here is derived from an EMBL/GenBank/DDBJ whole genome shotgun (WGS) entry which is preliminary data.</text>
</comment>
<dbReference type="InterPro" id="IPR044730">
    <property type="entry name" value="RNase_H-like_dom_plant"/>
</dbReference>
<proteinExistence type="predicted"/>
<feature type="chain" id="PRO_5014403685" evidence="1">
    <location>
        <begin position="17"/>
        <end position="183"/>
    </location>
</feature>
<dbReference type="STRING" id="57577.A0A2K3JJY4"/>
<keyword evidence="1" id="KW-0732">Signal</keyword>
<evidence type="ECO:0000313" key="4">
    <source>
        <dbReference type="Proteomes" id="UP000236291"/>
    </source>
</evidence>
<feature type="signal peptide" evidence="1">
    <location>
        <begin position="1"/>
        <end position="16"/>
    </location>
</feature>
<dbReference type="CDD" id="cd06222">
    <property type="entry name" value="RNase_H_like"/>
    <property type="match status" value="1"/>
</dbReference>
<reference evidence="3 4" key="2">
    <citation type="journal article" date="2017" name="Front. Plant Sci.">
        <title>Gene Classification and Mining of Molecular Markers Useful in Red Clover (Trifolium pratense) Breeding.</title>
        <authorList>
            <person name="Istvanek J."/>
            <person name="Dluhosova J."/>
            <person name="Dluhos P."/>
            <person name="Patkova L."/>
            <person name="Nedelnik J."/>
            <person name="Repkova J."/>
        </authorList>
    </citation>
    <scope>NUCLEOTIDE SEQUENCE [LARGE SCALE GENOMIC DNA]</scope>
    <source>
        <strain evidence="4">cv. Tatra</strain>
        <tissue evidence="3">Young leaves</tissue>
    </source>
</reference>
<reference evidence="3 4" key="1">
    <citation type="journal article" date="2014" name="Am. J. Bot.">
        <title>Genome assembly and annotation for red clover (Trifolium pratense; Fabaceae).</title>
        <authorList>
            <person name="Istvanek J."/>
            <person name="Jaros M."/>
            <person name="Krenek A."/>
            <person name="Repkova J."/>
        </authorList>
    </citation>
    <scope>NUCLEOTIDE SEQUENCE [LARGE SCALE GENOMIC DNA]</scope>
    <source>
        <strain evidence="4">cv. Tatra</strain>
        <tissue evidence="3">Young leaves</tissue>
    </source>
</reference>
<sequence length="183" mass="20396">MMTLGVVCGLWGVTFFGSRPSQPWKHIMSWVQHYKQANNSNVASHASLKAVAQIGWNPPEGDWIMLNTYGASSSSSGGCGGLLRNVNGQWFGGFSLHLGRKIVLHIDSNVVVQKLQSDKNGSVVGWRIIQEIKRLLAMDWEVKICHSYRESNACADLLANLRCDDEPGMRVYEQCPASLIHYY</sequence>
<evidence type="ECO:0000259" key="2">
    <source>
        <dbReference type="Pfam" id="PF13456"/>
    </source>
</evidence>
<evidence type="ECO:0000313" key="3">
    <source>
        <dbReference type="EMBL" id="PNX54347.1"/>
    </source>
</evidence>
<protein>
    <submittedName>
        <fullName evidence="3">Ribonuclease H</fullName>
    </submittedName>
</protein>
<dbReference type="Pfam" id="PF13456">
    <property type="entry name" value="RVT_3"/>
    <property type="match status" value="1"/>
</dbReference>
<dbReference type="EMBL" id="ASHM01067629">
    <property type="protein sequence ID" value="PNX54347.1"/>
    <property type="molecule type" value="Genomic_DNA"/>
</dbReference>
<dbReference type="GO" id="GO:0004523">
    <property type="term" value="F:RNA-DNA hybrid ribonuclease activity"/>
    <property type="evidence" value="ECO:0007669"/>
    <property type="project" value="InterPro"/>
</dbReference>
<dbReference type="AlphaFoldDB" id="A0A2K3JJY4"/>
<dbReference type="Proteomes" id="UP000236291">
    <property type="component" value="Unassembled WGS sequence"/>
</dbReference>
<dbReference type="InterPro" id="IPR012337">
    <property type="entry name" value="RNaseH-like_sf"/>
</dbReference>
<dbReference type="SUPFAM" id="SSF53098">
    <property type="entry name" value="Ribonuclease H-like"/>
    <property type="match status" value="1"/>
</dbReference>
<organism evidence="3 4">
    <name type="scientific">Trifolium pratense</name>
    <name type="common">Red clover</name>
    <dbReference type="NCBI Taxonomy" id="57577"/>
    <lineage>
        <taxon>Eukaryota</taxon>
        <taxon>Viridiplantae</taxon>
        <taxon>Streptophyta</taxon>
        <taxon>Embryophyta</taxon>
        <taxon>Tracheophyta</taxon>
        <taxon>Spermatophyta</taxon>
        <taxon>Magnoliopsida</taxon>
        <taxon>eudicotyledons</taxon>
        <taxon>Gunneridae</taxon>
        <taxon>Pentapetalae</taxon>
        <taxon>rosids</taxon>
        <taxon>fabids</taxon>
        <taxon>Fabales</taxon>
        <taxon>Fabaceae</taxon>
        <taxon>Papilionoideae</taxon>
        <taxon>50 kb inversion clade</taxon>
        <taxon>NPAAA clade</taxon>
        <taxon>Hologalegina</taxon>
        <taxon>IRL clade</taxon>
        <taxon>Trifolieae</taxon>
        <taxon>Trifolium</taxon>
    </lineage>
</organism>
<dbReference type="InterPro" id="IPR036397">
    <property type="entry name" value="RNaseH_sf"/>
</dbReference>